<dbReference type="STRING" id="1239962.C943_02422"/>
<comment type="caution">
    <text evidence="1">The sequence shown here is derived from an EMBL/GenBank/DDBJ whole genome shotgun (WGS) entry which is preliminary data.</text>
</comment>
<dbReference type="Proteomes" id="UP000010953">
    <property type="component" value="Unassembled WGS sequence"/>
</dbReference>
<reference evidence="1" key="1">
    <citation type="submission" date="2013-01" db="EMBL/GenBank/DDBJ databases">
        <title>Genome assembly of Mariniradius saccharolyticus AK6.</title>
        <authorList>
            <person name="Vaidya B."/>
            <person name="Khatri I."/>
            <person name="Tanuku N.R.S."/>
            <person name="Subramanian S."/>
            <person name="Pinnaka A."/>
        </authorList>
    </citation>
    <scope>NUCLEOTIDE SEQUENCE [LARGE SCALE GENOMIC DNA]</scope>
    <source>
        <strain evidence="1">AK6</strain>
    </source>
</reference>
<proteinExistence type="predicted"/>
<protein>
    <submittedName>
        <fullName evidence="1">Uncharacterized protein</fullName>
    </submittedName>
</protein>
<sequence length="39" mass="4473">MPFHIRNLDNYSEKSRGLVREDADIGFISCENDAGQFNL</sequence>
<keyword evidence="2" id="KW-1185">Reference proteome</keyword>
<name>M7X186_9BACT</name>
<organism evidence="1 2">
    <name type="scientific">Mariniradius saccharolyticus AK6</name>
    <dbReference type="NCBI Taxonomy" id="1239962"/>
    <lineage>
        <taxon>Bacteria</taxon>
        <taxon>Pseudomonadati</taxon>
        <taxon>Bacteroidota</taxon>
        <taxon>Cytophagia</taxon>
        <taxon>Cytophagales</taxon>
        <taxon>Cyclobacteriaceae</taxon>
        <taxon>Mariniradius</taxon>
    </lineage>
</organism>
<dbReference type="EMBL" id="AMZY02000020">
    <property type="protein sequence ID" value="EMS31275.1"/>
    <property type="molecule type" value="Genomic_DNA"/>
</dbReference>
<accession>M7X186</accession>
<evidence type="ECO:0000313" key="1">
    <source>
        <dbReference type="EMBL" id="EMS31275.1"/>
    </source>
</evidence>
<gene>
    <name evidence="1" type="ORF">C943_02422</name>
</gene>
<evidence type="ECO:0000313" key="2">
    <source>
        <dbReference type="Proteomes" id="UP000010953"/>
    </source>
</evidence>
<dbReference type="InParanoid" id="M7X186"/>
<dbReference type="AlphaFoldDB" id="M7X186"/>